<evidence type="ECO:0000313" key="2">
    <source>
        <dbReference type="Proteomes" id="UP000447434"/>
    </source>
</evidence>
<gene>
    <name evidence="1" type="ORF">Lalb_Chr03g0034611</name>
</gene>
<name>A0A6A4QUR6_LUPAL</name>
<reference evidence="2" key="1">
    <citation type="journal article" date="2020" name="Nat. Commun.">
        <title>Genome sequence of the cluster root forming white lupin.</title>
        <authorList>
            <person name="Hufnagel B."/>
            <person name="Marques A."/>
            <person name="Soriano A."/>
            <person name="Marques L."/>
            <person name="Divol F."/>
            <person name="Doumas P."/>
            <person name="Sallet E."/>
            <person name="Mancinotti D."/>
            <person name="Carrere S."/>
            <person name="Marande W."/>
            <person name="Arribat S."/>
            <person name="Keller J."/>
            <person name="Huneau C."/>
            <person name="Blein T."/>
            <person name="Aime D."/>
            <person name="Laguerre M."/>
            <person name="Taylor J."/>
            <person name="Schubert V."/>
            <person name="Nelson M."/>
            <person name="Geu-Flores F."/>
            <person name="Crespi M."/>
            <person name="Gallardo-Guerrero K."/>
            <person name="Delaux P.-M."/>
            <person name="Salse J."/>
            <person name="Berges H."/>
            <person name="Guyot R."/>
            <person name="Gouzy J."/>
            <person name="Peret B."/>
        </authorList>
    </citation>
    <scope>NUCLEOTIDE SEQUENCE [LARGE SCALE GENOMIC DNA]</scope>
    <source>
        <strain evidence="2">cv. Amiga</strain>
    </source>
</reference>
<sequence length="67" mass="7572">MVSELINSTYSMRKDMIETCITSTSNKDDPHDKTIDQTCRIINCPSHVNKCLCSLCHVSLFCNCTID</sequence>
<keyword evidence="2" id="KW-1185">Reference proteome</keyword>
<evidence type="ECO:0000313" key="1">
    <source>
        <dbReference type="EMBL" id="KAE9617367.1"/>
    </source>
</evidence>
<proteinExistence type="predicted"/>
<protein>
    <submittedName>
        <fullName evidence="1">Uncharacterized protein</fullName>
    </submittedName>
</protein>
<dbReference type="EMBL" id="WOCE01000003">
    <property type="protein sequence ID" value="KAE9617367.1"/>
    <property type="molecule type" value="Genomic_DNA"/>
</dbReference>
<organism evidence="1 2">
    <name type="scientific">Lupinus albus</name>
    <name type="common">White lupine</name>
    <name type="synonym">Lupinus termis</name>
    <dbReference type="NCBI Taxonomy" id="3870"/>
    <lineage>
        <taxon>Eukaryota</taxon>
        <taxon>Viridiplantae</taxon>
        <taxon>Streptophyta</taxon>
        <taxon>Embryophyta</taxon>
        <taxon>Tracheophyta</taxon>
        <taxon>Spermatophyta</taxon>
        <taxon>Magnoliopsida</taxon>
        <taxon>eudicotyledons</taxon>
        <taxon>Gunneridae</taxon>
        <taxon>Pentapetalae</taxon>
        <taxon>rosids</taxon>
        <taxon>fabids</taxon>
        <taxon>Fabales</taxon>
        <taxon>Fabaceae</taxon>
        <taxon>Papilionoideae</taxon>
        <taxon>50 kb inversion clade</taxon>
        <taxon>genistoids sensu lato</taxon>
        <taxon>core genistoids</taxon>
        <taxon>Genisteae</taxon>
        <taxon>Lupinus</taxon>
    </lineage>
</organism>
<comment type="caution">
    <text evidence="1">The sequence shown here is derived from an EMBL/GenBank/DDBJ whole genome shotgun (WGS) entry which is preliminary data.</text>
</comment>
<dbReference type="AlphaFoldDB" id="A0A6A4QUR6"/>
<dbReference type="Proteomes" id="UP000447434">
    <property type="component" value="Chromosome 3"/>
</dbReference>
<accession>A0A6A4QUR6</accession>